<comment type="catalytic activity">
    <reaction evidence="1 7">
        <text>guanosine(46) in tRNA + S-adenosyl-L-methionine = N(7)-methylguanosine(46) in tRNA + S-adenosyl-L-homocysteine</text>
        <dbReference type="Rhea" id="RHEA:42708"/>
        <dbReference type="Rhea" id="RHEA-COMP:10188"/>
        <dbReference type="Rhea" id="RHEA-COMP:10189"/>
        <dbReference type="ChEBI" id="CHEBI:57856"/>
        <dbReference type="ChEBI" id="CHEBI:59789"/>
        <dbReference type="ChEBI" id="CHEBI:74269"/>
        <dbReference type="ChEBI" id="CHEBI:74480"/>
        <dbReference type="EC" id="2.1.1.33"/>
    </reaction>
</comment>
<feature type="binding site" evidence="7">
    <location>
        <begin position="211"/>
        <end position="214"/>
    </location>
    <ligand>
        <name>substrate</name>
    </ligand>
</feature>
<keyword evidence="3 7" id="KW-0489">Methyltransferase</keyword>
<dbReference type="UniPathway" id="UPA00989"/>
<evidence type="ECO:0000313" key="8">
    <source>
        <dbReference type="EMBL" id="KJZ82257.1"/>
    </source>
</evidence>
<dbReference type="AlphaFoldDB" id="A0A094Z3E3"/>
<comment type="similarity">
    <text evidence="7">Belongs to the class I-like SAM-binding methyltransferase superfamily. TrmB family.</text>
</comment>
<accession>A0A094Z3E3</accession>
<dbReference type="Gene3D" id="3.40.50.150">
    <property type="entry name" value="Vaccinia Virus protein VP39"/>
    <property type="match status" value="1"/>
</dbReference>
<evidence type="ECO:0000256" key="2">
    <source>
        <dbReference type="ARBA" id="ARBA00003015"/>
    </source>
</evidence>
<dbReference type="EMBL" id="JMTK01000002">
    <property type="protein sequence ID" value="KJZ82257.1"/>
    <property type="molecule type" value="Genomic_DNA"/>
</dbReference>
<comment type="pathway">
    <text evidence="7">tRNA modification; N(7)-methylguanine-tRNA biosynthesis.</text>
</comment>
<dbReference type="InterPro" id="IPR029063">
    <property type="entry name" value="SAM-dependent_MTases_sf"/>
</dbReference>
<gene>
    <name evidence="7" type="primary">trmB</name>
    <name evidence="8" type="ORF">DJ66_1001</name>
</gene>
<evidence type="ECO:0000313" key="9">
    <source>
        <dbReference type="Proteomes" id="UP000033731"/>
    </source>
</evidence>
<dbReference type="PANTHER" id="PTHR23417:SF14">
    <property type="entry name" value="PENTACOTRIPEPTIDE-REPEAT REGION OF PRORP DOMAIN-CONTAINING PROTEIN"/>
    <property type="match status" value="1"/>
</dbReference>
<feature type="binding site" evidence="7">
    <location>
        <position position="173"/>
    </location>
    <ligand>
        <name>substrate</name>
    </ligand>
</feature>
<feature type="binding site" evidence="7">
    <location>
        <position position="88"/>
    </location>
    <ligand>
        <name>S-adenosyl-L-methionine</name>
        <dbReference type="ChEBI" id="CHEBI:59789"/>
    </ligand>
</feature>
<proteinExistence type="inferred from homology"/>
<feature type="binding site" evidence="7">
    <location>
        <position position="115"/>
    </location>
    <ligand>
        <name>S-adenosyl-L-methionine</name>
        <dbReference type="ChEBI" id="CHEBI:59789"/>
    </ligand>
</feature>
<keyword evidence="9" id="KW-1185">Reference proteome</keyword>
<dbReference type="SUPFAM" id="SSF53335">
    <property type="entry name" value="S-adenosyl-L-methionine-dependent methyltransferases"/>
    <property type="match status" value="1"/>
</dbReference>
<evidence type="ECO:0000256" key="7">
    <source>
        <dbReference type="HAMAP-Rule" id="MF_01057"/>
    </source>
</evidence>
<dbReference type="InterPro" id="IPR055361">
    <property type="entry name" value="tRNA_methyltr_TrmB_bact"/>
</dbReference>
<name>A0A094Z3E3_9HYPH</name>
<dbReference type="PATRIC" id="fig|556287.8.peg.1003"/>
<feature type="binding site" evidence="7">
    <location>
        <position position="63"/>
    </location>
    <ligand>
        <name>S-adenosyl-L-methionine</name>
        <dbReference type="ChEBI" id="CHEBI:59789"/>
    </ligand>
</feature>
<dbReference type="Pfam" id="PF02390">
    <property type="entry name" value="Methyltransf_4"/>
    <property type="match status" value="1"/>
</dbReference>
<comment type="caution">
    <text evidence="8">The sequence shown here is derived from an EMBL/GenBank/DDBJ whole genome shotgun (WGS) entry which is preliminary data.</text>
</comment>
<dbReference type="GO" id="GO:0043527">
    <property type="term" value="C:tRNA methyltransferase complex"/>
    <property type="evidence" value="ECO:0007669"/>
    <property type="project" value="TreeGrafter"/>
</dbReference>
<reference evidence="8 9" key="1">
    <citation type="journal article" date="2015" name="Phytopathology">
        <title>Genomes of Candidatus Liberibacter solanacearum haplotype A from New Zealand and the USA suggest significant genome plasticity in the species.</title>
        <authorList>
            <person name="Thompson S.M."/>
            <person name="Johnson C.P."/>
            <person name="Lu A.Y."/>
            <person name="Frampton R.A."/>
            <person name="Sullivan K.L."/>
            <person name="Fiers M.W."/>
            <person name="Crowhurst R.N."/>
            <person name="Pitman A.R."/>
            <person name="Scott I."/>
            <person name="Gudmestad N.C."/>
            <person name="Smith G.R."/>
        </authorList>
    </citation>
    <scope>NUCLEOTIDE SEQUENCE [LARGE SCALE GENOMIC DNA]</scope>
    <source>
        <strain evidence="8 9">LsoNZ1</strain>
    </source>
</reference>
<dbReference type="PANTHER" id="PTHR23417">
    <property type="entry name" value="3-DEOXY-D-MANNO-OCTULOSONIC-ACID TRANSFERASE/TRNA GUANINE-N 7 - -METHYLTRANSFERASE"/>
    <property type="match status" value="1"/>
</dbReference>
<dbReference type="PROSITE" id="PS51625">
    <property type="entry name" value="SAM_MT_TRMB"/>
    <property type="match status" value="1"/>
</dbReference>
<dbReference type="HAMAP" id="MF_01057">
    <property type="entry name" value="tRNA_methyltr_TrmB"/>
    <property type="match status" value="1"/>
</dbReference>
<protein>
    <recommendedName>
        <fullName evidence="7">tRNA (guanine-N(7)-)-methyltransferase</fullName>
        <ecNumber evidence="7">2.1.1.33</ecNumber>
    </recommendedName>
    <alternativeName>
        <fullName evidence="7">tRNA (guanine(46)-N(7))-methyltransferase</fullName>
    </alternativeName>
    <alternativeName>
        <fullName evidence="7">tRNA(m7G46)-methyltransferase</fullName>
    </alternativeName>
</protein>
<evidence type="ECO:0000256" key="6">
    <source>
        <dbReference type="ARBA" id="ARBA00022694"/>
    </source>
</evidence>
<evidence type="ECO:0000256" key="3">
    <source>
        <dbReference type="ARBA" id="ARBA00022603"/>
    </source>
</evidence>
<evidence type="ECO:0000256" key="4">
    <source>
        <dbReference type="ARBA" id="ARBA00022679"/>
    </source>
</evidence>
<evidence type="ECO:0000256" key="5">
    <source>
        <dbReference type="ARBA" id="ARBA00022691"/>
    </source>
</evidence>
<keyword evidence="5 7" id="KW-0949">S-adenosyl-L-methionine</keyword>
<sequence length="232" mass="27607">MYKGDRYSPSEILYGRRCGRPLKDKNIHLIKSHLPTWKINLDFPPPVPLKDIFSHSIDRLKIEIGFGRGENLLQRAVEMPNVGFIGIEPFINSMVQCIRSLEELKLQNIRLYDGNAIHLLDWLPDDCIDVIYLLYPDPWTKKKHWKRRFISPINLERFSRVLKKDGVFYFSSDIDDYINWTLFHFNRHSSFQWIAKDSSDWLTPFHGWIPTYYEEKAKVAGRITNYLTFKRI</sequence>
<comment type="function">
    <text evidence="2 7">Catalyzes the formation of N(7)-methylguanine at position 46 (m7G46) in tRNA.</text>
</comment>
<dbReference type="CDD" id="cd02440">
    <property type="entry name" value="AdoMet_MTases"/>
    <property type="match status" value="1"/>
</dbReference>
<comment type="caution">
    <text evidence="7">Lacks conserved residue(s) required for the propagation of feature annotation.</text>
</comment>
<keyword evidence="4 7" id="KW-0808">Transferase</keyword>
<feature type="binding site" evidence="7">
    <location>
        <position position="141"/>
    </location>
    <ligand>
        <name>substrate</name>
    </ligand>
</feature>
<dbReference type="EC" id="2.1.1.33" evidence="7"/>
<dbReference type="InterPro" id="IPR003358">
    <property type="entry name" value="tRNA_(Gua-N-7)_MeTrfase_Trmb"/>
</dbReference>
<feature type="binding site" evidence="7">
    <location>
        <position position="137"/>
    </location>
    <ligand>
        <name>S-adenosyl-L-methionine</name>
        <dbReference type="ChEBI" id="CHEBI:59789"/>
    </ligand>
</feature>
<dbReference type="NCBIfam" id="TIGR00091">
    <property type="entry name" value="tRNA (guanosine(46)-N7)-methyltransferase TrmB"/>
    <property type="match status" value="1"/>
</dbReference>
<dbReference type="RefSeq" id="WP_034442093.1">
    <property type="nucleotide sequence ID" value="NZ_JMTK01000002.1"/>
</dbReference>
<organism evidence="8 9">
    <name type="scientific">Candidatus Liberibacter solanacearum</name>
    <dbReference type="NCBI Taxonomy" id="556287"/>
    <lineage>
        <taxon>Bacteria</taxon>
        <taxon>Pseudomonadati</taxon>
        <taxon>Pseudomonadota</taxon>
        <taxon>Alphaproteobacteria</taxon>
        <taxon>Hyphomicrobiales</taxon>
        <taxon>Rhizobiaceae</taxon>
        <taxon>Liberibacter</taxon>
    </lineage>
</organism>
<dbReference type="Proteomes" id="UP000033731">
    <property type="component" value="Unassembled WGS sequence"/>
</dbReference>
<keyword evidence="6 7" id="KW-0819">tRNA processing</keyword>
<dbReference type="GO" id="GO:0008176">
    <property type="term" value="F:tRNA (guanine(46)-N7)-methyltransferase activity"/>
    <property type="evidence" value="ECO:0007669"/>
    <property type="project" value="UniProtKB-UniRule"/>
</dbReference>
<evidence type="ECO:0000256" key="1">
    <source>
        <dbReference type="ARBA" id="ARBA00000142"/>
    </source>
</evidence>